<comment type="caution">
    <text evidence="2">The sequence shown here is derived from an EMBL/GenBank/DDBJ whole genome shotgun (WGS) entry which is preliminary data.</text>
</comment>
<dbReference type="Proteomes" id="UP000789706">
    <property type="component" value="Unassembled WGS sequence"/>
</dbReference>
<name>A0A9N8VDQ6_9GLOM</name>
<feature type="transmembrane region" description="Helical" evidence="1">
    <location>
        <begin position="90"/>
        <end position="113"/>
    </location>
</feature>
<keyword evidence="1" id="KW-0812">Transmembrane</keyword>
<protein>
    <submittedName>
        <fullName evidence="2">11147_t:CDS:1</fullName>
    </submittedName>
</protein>
<gene>
    <name evidence="2" type="ORF">DEBURN_LOCUS1848</name>
</gene>
<keyword evidence="1" id="KW-1133">Transmembrane helix</keyword>
<keyword evidence="3" id="KW-1185">Reference proteome</keyword>
<reference evidence="2" key="1">
    <citation type="submission" date="2021-06" db="EMBL/GenBank/DDBJ databases">
        <authorList>
            <person name="Kallberg Y."/>
            <person name="Tangrot J."/>
            <person name="Rosling A."/>
        </authorList>
    </citation>
    <scope>NUCLEOTIDE SEQUENCE</scope>
    <source>
        <strain evidence="2">AZ414A</strain>
    </source>
</reference>
<accession>A0A9N8VDQ6</accession>
<evidence type="ECO:0000256" key="1">
    <source>
        <dbReference type="SAM" id="Phobius"/>
    </source>
</evidence>
<feature type="transmembrane region" description="Helical" evidence="1">
    <location>
        <begin position="16"/>
        <end position="38"/>
    </location>
</feature>
<keyword evidence="1" id="KW-0472">Membrane</keyword>
<feature type="transmembrane region" description="Helical" evidence="1">
    <location>
        <begin position="58"/>
        <end position="78"/>
    </location>
</feature>
<evidence type="ECO:0000313" key="3">
    <source>
        <dbReference type="Proteomes" id="UP000789706"/>
    </source>
</evidence>
<sequence length="207" mass="23779">MPKMKKCCCCLNLKPGVLIISVIELLVIALAIFATIVALCNHPQRSDSVYTFNKEFSIVSLIVYFPLFVGFFFGLFVSIQERRVDLIKRYALIIYAYIFVSVAMYIASIIITMNQRKKYCKKHPEYDCTDLVLIVYFARVVSAYAEQTELLLKQNTPQNTTDQVRVTFALLPNKRVRVTGQFNTDLPIPILQIIKLEISIDLYVLTM</sequence>
<evidence type="ECO:0000313" key="2">
    <source>
        <dbReference type="EMBL" id="CAG8446794.1"/>
    </source>
</evidence>
<dbReference type="EMBL" id="CAJVPK010000091">
    <property type="protein sequence ID" value="CAG8446794.1"/>
    <property type="molecule type" value="Genomic_DNA"/>
</dbReference>
<organism evidence="2 3">
    <name type="scientific">Diversispora eburnea</name>
    <dbReference type="NCBI Taxonomy" id="1213867"/>
    <lineage>
        <taxon>Eukaryota</taxon>
        <taxon>Fungi</taxon>
        <taxon>Fungi incertae sedis</taxon>
        <taxon>Mucoromycota</taxon>
        <taxon>Glomeromycotina</taxon>
        <taxon>Glomeromycetes</taxon>
        <taxon>Diversisporales</taxon>
        <taxon>Diversisporaceae</taxon>
        <taxon>Diversispora</taxon>
    </lineage>
</organism>
<proteinExistence type="predicted"/>
<dbReference type="AlphaFoldDB" id="A0A9N8VDQ6"/>